<dbReference type="GO" id="GO:0003700">
    <property type="term" value="F:DNA-binding transcription factor activity"/>
    <property type="evidence" value="ECO:0007669"/>
    <property type="project" value="InterPro"/>
</dbReference>
<organism evidence="5 6">
    <name type="scientific">Roseiarcus fermentans</name>
    <dbReference type="NCBI Taxonomy" id="1473586"/>
    <lineage>
        <taxon>Bacteria</taxon>
        <taxon>Pseudomonadati</taxon>
        <taxon>Pseudomonadota</taxon>
        <taxon>Alphaproteobacteria</taxon>
        <taxon>Hyphomicrobiales</taxon>
        <taxon>Roseiarcaceae</taxon>
        <taxon>Roseiarcus</taxon>
    </lineage>
</organism>
<accession>A0A366FHB4</accession>
<reference evidence="5 6" key="1">
    <citation type="submission" date="2018-06" db="EMBL/GenBank/DDBJ databases">
        <title>Genomic Encyclopedia of Type Strains, Phase IV (KMG-IV): sequencing the most valuable type-strain genomes for metagenomic binning, comparative biology and taxonomic classification.</title>
        <authorList>
            <person name="Goeker M."/>
        </authorList>
    </citation>
    <scope>NUCLEOTIDE SEQUENCE [LARGE SCALE GENOMIC DNA]</scope>
    <source>
        <strain evidence="5 6">DSM 24875</strain>
    </source>
</reference>
<dbReference type="PANTHER" id="PTHR43537:SF39">
    <property type="entry name" value="HTH-TYPE TRANSCRIPTIONAL REGULATOR MCBR"/>
    <property type="match status" value="1"/>
</dbReference>
<dbReference type="SUPFAM" id="SSF46785">
    <property type="entry name" value="Winged helix' DNA-binding domain"/>
    <property type="match status" value="1"/>
</dbReference>
<dbReference type="SMART" id="SM00345">
    <property type="entry name" value="HTH_GNTR"/>
    <property type="match status" value="1"/>
</dbReference>
<dbReference type="PANTHER" id="PTHR43537">
    <property type="entry name" value="TRANSCRIPTIONAL REGULATOR, GNTR FAMILY"/>
    <property type="match status" value="1"/>
</dbReference>
<dbReference type="InterPro" id="IPR000524">
    <property type="entry name" value="Tscrpt_reg_HTH_GntR"/>
</dbReference>
<dbReference type="PROSITE" id="PS50949">
    <property type="entry name" value="HTH_GNTR"/>
    <property type="match status" value="1"/>
</dbReference>
<keyword evidence="1" id="KW-0805">Transcription regulation</keyword>
<keyword evidence="3" id="KW-0804">Transcription</keyword>
<dbReference type="InterPro" id="IPR011711">
    <property type="entry name" value="GntR_C"/>
</dbReference>
<keyword evidence="6" id="KW-1185">Reference proteome</keyword>
<dbReference type="AlphaFoldDB" id="A0A366FHB4"/>
<dbReference type="EMBL" id="QNRK01000010">
    <property type="protein sequence ID" value="RBP13991.1"/>
    <property type="molecule type" value="Genomic_DNA"/>
</dbReference>
<name>A0A366FHB4_9HYPH</name>
<dbReference type="InterPro" id="IPR036390">
    <property type="entry name" value="WH_DNA-bd_sf"/>
</dbReference>
<dbReference type="SMART" id="SM00895">
    <property type="entry name" value="FCD"/>
    <property type="match status" value="1"/>
</dbReference>
<dbReference type="CDD" id="cd07377">
    <property type="entry name" value="WHTH_GntR"/>
    <property type="match status" value="1"/>
</dbReference>
<evidence type="ECO:0000256" key="1">
    <source>
        <dbReference type="ARBA" id="ARBA00023015"/>
    </source>
</evidence>
<dbReference type="InterPro" id="IPR036388">
    <property type="entry name" value="WH-like_DNA-bd_sf"/>
</dbReference>
<proteinExistence type="predicted"/>
<dbReference type="Gene3D" id="1.20.120.530">
    <property type="entry name" value="GntR ligand-binding domain-like"/>
    <property type="match status" value="1"/>
</dbReference>
<evidence type="ECO:0000259" key="4">
    <source>
        <dbReference type="PROSITE" id="PS50949"/>
    </source>
</evidence>
<dbReference type="Pfam" id="PF00392">
    <property type="entry name" value="GntR"/>
    <property type="match status" value="1"/>
</dbReference>
<dbReference type="InterPro" id="IPR008920">
    <property type="entry name" value="TF_FadR/GntR_C"/>
</dbReference>
<dbReference type="SUPFAM" id="SSF48008">
    <property type="entry name" value="GntR ligand-binding domain-like"/>
    <property type="match status" value="1"/>
</dbReference>
<evidence type="ECO:0000313" key="6">
    <source>
        <dbReference type="Proteomes" id="UP000253529"/>
    </source>
</evidence>
<dbReference type="Gene3D" id="1.10.10.10">
    <property type="entry name" value="Winged helix-like DNA-binding domain superfamily/Winged helix DNA-binding domain"/>
    <property type="match status" value="1"/>
</dbReference>
<keyword evidence="2" id="KW-0238">DNA-binding</keyword>
<comment type="caution">
    <text evidence="5">The sequence shown here is derived from an EMBL/GenBank/DDBJ whole genome shotgun (WGS) entry which is preliminary data.</text>
</comment>
<dbReference type="RefSeq" id="WP_170153150.1">
    <property type="nucleotide sequence ID" value="NZ_QNRK01000010.1"/>
</dbReference>
<feature type="domain" description="HTH gntR-type" evidence="4">
    <location>
        <begin position="16"/>
        <end position="83"/>
    </location>
</feature>
<evidence type="ECO:0000256" key="3">
    <source>
        <dbReference type="ARBA" id="ARBA00023163"/>
    </source>
</evidence>
<evidence type="ECO:0000313" key="5">
    <source>
        <dbReference type="EMBL" id="RBP13991.1"/>
    </source>
</evidence>
<evidence type="ECO:0000256" key="2">
    <source>
        <dbReference type="ARBA" id="ARBA00023125"/>
    </source>
</evidence>
<protein>
    <submittedName>
        <fullName evidence="5">GntR family transcriptional regulator</fullName>
    </submittedName>
</protein>
<sequence>MSPRPSGEPVARLVHETLQEQAYQELRKAIREGRFVSGQALTVRGLAAMLGVSPMPVREAVRRLAQEKTLELAPNRTMRVPQLSPRRFDELAEIRAEIEGYAAGRAAEQMTAETFAEITLANEAMSRAVDKGDVAEINLMNERFHFSIYRAAGSETMLSVIEGLWQQSGPYLASLIKRLVGGSDMPTSFALAHHYELLAALAKRDAAAARETMKADIVESARWYRSSLASARPMAVENRTAR</sequence>
<dbReference type="GO" id="GO:0003677">
    <property type="term" value="F:DNA binding"/>
    <property type="evidence" value="ECO:0007669"/>
    <property type="project" value="UniProtKB-KW"/>
</dbReference>
<gene>
    <name evidence="5" type="ORF">DFR50_11014</name>
</gene>
<dbReference type="Proteomes" id="UP000253529">
    <property type="component" value="Unassembled WGS sequence"/>
</dbReference>
<dbReference type="Pfam" id="PF07729">
    <property type="entry name" value="FCD"/>
    <property type="match status" value="1"/>
</dbReference>